<feature type="region of interest" description="Disordered" evidence="1">
    <location>
        <begin position="94"/>
        <end position="121"/>
    </location>
</feature>
<accession>A0ABU6VJ80</accession>
<organism evidence="2 3">
    <name type="scientific">Stylosanthes scabra</name>
    <dbReference type="NCBI Taxonomy" id="79078"/>
    <lineage>
        <taxon>Eukaryota</taxon>
        <taxon>Viridiplantae</taxon>
        <taxon>Streptophyta</taxon>
        <taxon>Embryophyta</taxon>
        <taxon>Tracheophyta</taxon>
        <taxon>Spermatophyta</taxon>
        <taxon>Magnoliopsida</taxon>
        <taxon>eudicotyledons</taxon>
        <taxon>Gunneridae</taxon>
        <taxon>Pentapetalae</taxon>
        <taxon>rosids</taxon>
        <taxon>fabids</taxon>
        <taxon>Fabales</taxon>
        <taxon>Fabaceae</taxon>
        <taxon>Papilionoideae</taxon>
        <taxon>50 kb inversion clade</taxon>
        <taxon>dalbergioids sensu lato</taxon>
        <taxon>Dalbergieae</taxon>
        <taxon>Pterocarpus clade</taxon>
        <taxon>Stylosanthes</taxon>
    </lineage>
</organism>
<reference evidence="2 3" key="1">
    <citation type="journal article" date="2023" name="Plants (Basel)">
        <title>Bridging the Gap: Combining Genomics and Transcriptomics Approaches to Understand Stylosanthes scabra, an Orphan Legume from the Brazilian Caatinga.</title>
        <authorList>
            <person name="Ferreira-Neto J.R.C."/>
            <person name="da Silva M.D."/>
            <person name="Binneck E."/>
            <person name="de Melo N.F."/>
            <person name="da Silva R.H."/>
            <person name="de Melo A.L.T.M."/>
            <person name="Pandolfi V."/>
            <person name="Bustamante F.O."/>
            <person name="Brasileiro-Vidal A.C."/>
            <person name="Benko-Iseppon A.M."/>
        </authorList>
    </citation>
    <scope>NUCLEOTIDE SEQUENCE [LARGE SCALE GENOMIC DNA]</scope>
    <source>
        <tissue evidence="2">Leaves</tissue>
    </source>
</reference>
<evidence type="ECO:0000313" key="3">
    <source>
        <dbReference type="Proteomes" id="UP001341840"/>
    </source>
</evidence>
<dbReference type="Proteomes" id="UP001341840">
    <property type="component" value="Unassembled WGS sequence"/>
</dbReference>
<name>A0ABU6VJ80_9FABA</name>
<evidence type="ECO:0000313" key="2">
    <source>
        <dbReference type="EMBL" id="MED6172331.1"/>
    </source>
</evidence>
<keyword evidence="3" id="KW-1185">Reference proteome</keyword>
<protein>
    <submittedName>
        <fullName evidence="2">Uncharacterized protein</fullName>
    </submittedName>
</protein>
<proteinExistence type="predicted"/>
<dbReference type="EMBL" id="JASCZI010151362">
    <property type="protein sequence ID" value="MED6172331.1"/>
    <property type="molecule type" value="Genomic_DNA"/>
</dbReference>
<gene>
    <name evidence="2" type="ORF">PIB30_049120</name>
</gene>
<sequence length="121" mass="12895">MPFTAHPHGLTATTITVSTTVLRRRHHLKDLRQSPSSSQLLFLFDSSTSVLERLGFSSSPVFTLIVAAANRGYVPPHRRLPVPTHPHNHLRTIGGGRESNGAGAADNGPTAALLPPGCSVM</sequence>
<comment type="caution">
    <text evidence="2">The sequence shown here is derived from an EMBL/GenBank/DDBJ whole genome shotgun (WGS) entry which is preliminary data.</text>
</comment>
<evidence type="ECO:0000256" key="1">
    <source>
        <dbReference type="SAM" id="MobiDB-lite"/>
    </source>
</evidence>